<comment type="caution">
    <text evidence="2">The sequence shown here is derived from an EMBL/GenBank/DDBJ whole genome shotgun (WGS) entry which is preliminary data.</text>
</comment>
<dbReference type="RefSeq" id="WP_071502351.1">
    <property type="nucleotide sequence ID" value="NZ_MORL01000003.1"/>
</dbReference>
<organism evidence="2 3">
    <name type="scientific">Arsenicibacter rosenii</name>
    <dbReference type="NCBI Taxonomy" id="1750698"/>
    <lineage>
        <taxon>Bacteria</taxon>
        <taxon>Pseudomonadati</taxon>
        <taxon>Bacteroidota</taxon>
        <taxon>Cytophagia</taxon>
        <taxon>Cytophagales</taxon>
        <taxon>Spirosomataceae</taxon>
        <taxon>Arsenicibacter</taxon>
    </lineage>
</organism>
<evidence type="ECO:0000313" key="2">
    <source>
        <dbReference type="EMBL" id="OIN59555.1"/>
    </source>
</evidence>
<dbReference type="OrthoDB" id="939956at2"/>
<protein>
    <recommendedName>
        <fullName evidence="4">DUF3575 domain-containing protein</fullName>
    </recommendedName>
</protein>
<evidence type="ECO:0008006" key="4">
    <source>
        <dbReference type="Google" id="ProtNLM"/>
    </source>
</evidence>
<keyword evidence="1" id="KW-0732">Signal</keyword>
<keyword evidence="3" id="KW-1185">Reference proteome</keyword>
<reference evidence="2 3" key="1">
    <citation type="submission" date="2016-10" db="EMBL/GenBank/DDBJ databases">
        <title>Arsenicibacter rosenii gen. nov., sp. nov., an efficient arsenic-methylating bacterium isolated from an arsenic-contaminated paddy soil.</title>
        <authorList>
            <person name="Huang K."/>
        </authorList>
    </citation>
    <scope>NUCLEOTIDE SEQUENCE [LARGE SCALE GENOMIC DNA]</scope>
    <source>
        <strain evidence="2 3">SM-1</strain>
    </source>
</reference>
<accession>A0A1S2VMX4</accession>
<name>A0A1S2VMX4_9BACT</name>
<feature type="chain" id="PRO_5010380125" description="DUF3575 domain-containing protein" evidence="1">
    <location>
        <begin position="24"/>
        <end position="235"/>
    </location>
</feature>
<evidence type="ECO:0000313" key="3">
    <source>
        <dbReference type="Proteomes" id="UP000181790"/>
    </source>
</evidence>
<dbReference type="AlphaFoldDB" id="A0A1S2VMX4"/>
<sequence>MIRSFYRLIASGLCLMPAFHAHAQPTDTTAIRRYQWVIKLAPLAIVDPDNTVQFGAEYIYDQRHSVQAELGYGWHNFSLNGNREAYRFREVWRSRAEWRTYWKRRGQYRTPFGGYWAVDAFYKQVNNREKYTLGRDCADGGCAYYQQIDTPTTKYVSGGNIKFGFQNKFGSDPNERLLIDLYLGFGLRFRNVQKQEVPTDSDRWFFESRDLFGSYERGRSTLPNMTAGFKIGYAF</sequence>
<proteinExistence type="predicted"/>
<dbReference type="Proteomes" id="UP000181790">
    <property type="component" value="Unassembled WGS sequence"/>
</dbReference>
<evidence type="ECO:0000256" key="1">
    <source>
        <dbReference type="SAM" id="SignalP"/>
    </source>
</evidence>
<feature type="signal peptide" evidence="1">
    <location>
        <begin position="1"/>
        <end position="23"/>
    </location>
</feature>
<dbReference type="EMBL" id="MORL01000003">
    <property type="protein sequence ID" value="OIN59555.1"/>
    <property type="molecule type" value="Genomic_DNA"/>
</dbReference>
<gene>
    <name evidence="2" type="ORF">BLX24_06675</name>
</gene>